<dbReference type="PANTHER" id="PTHR34094:SF1">
    <property type="entry name" value="PROTEIN FAM185A"/>
    <property type="match status" value="1"/>
</dbReference>
<evidence type="ECO:0000313" key="3">
    <source>
        <dbReference type="Proteomes" id="UP000638648"/>
    </source>
</evidence>
<dbReference type="RefSeq" id="WP_192749670.1">
    <property type="nucleotide sequence ID" value="NZ_BAABJL010000093.1"/>
</dbReference>
<accession>A0A927RHL3</accession>
<name>A0A927RHL3_9ACTN</name>
<comment type="caution">
    <text evidence="2">The sequence shown here is derived from an EMBL/GenBank/DDBJ whole genome shotgun (WGS) entry which is preliminary data.</text>
</comment>
<protein>
    <recommendedName>
        <fullName evidence="1">DUF4097 domain-containing protein</fullName>
    </recommendedName>
</protein>
<proteinExistence type="predicted"/>
<organism evidence="2 3">
    <name type="scientific">Actinopolymorpha pittospori</name>
    <dbReference type="NCBI Taxonomy" id="648752"/>
    <lineage>
        <taxon>Bacteria</taxon>
        <taxon>Bacillati</taxon>
        <taxon>Actinomycetota</taxon>
        <taxon>Actinomycetes</taxon>
        <taxon>Propionibacteriales</taxon>
        <taxon>Actinopolymorphaceae</taxon>
        <taxon>Actinopolymorpha</taxon>
    </lineage>
</organism>
<dbReference type="EMBL" id="JADBEM010000001">
    <property type="protein sequence ID" value="MBE1605311.1"/>
    <property type="molecule type" value="Genomic_DNA"/>
</dbReference>
<dbReference type="AlphaFoldDB" id="A0A927RHL3"/>
<dbReference type="PANTHER" id="PTHR34094">
    <property type="match status" value="1"/>
</dbReference>
<feature type="domain" description="DUF4097" evidence="1">
    <location>
        <begin position="124"/>
        <end position="276"/>
    </location>
</feature>
<evidence type="ECO:0000313" key="2">
    <source>
        <dbReference type="EMBL" id="MBE1605311.1"/>
    </source>
</evidence>
<gene>
    <name evidence="2" type="ORF">HEB94_002159</name>
</gene>
<keyword evidence="3" id="KW-1185">Reference proteome</keyword>
<dbReference type="InterPro" id="IPR025164">
    <property type="entry name" value="Toastrack_DUF4097"/>
</dbReference>
<dbReference type="Proteomes" id="UP000638648">
    <property type="component" value="Unassembled WGS sequence"/>
</dbReference>
<dbReference type="Pfam" id="PF13349">
    <property type="entry name" value="DUF4097"/>
    <property type="match status" value="1"/>
</dbReference>
<reference evidence="2" key="1">
    <citation type="submission" date="2020-10" db="EMBL/GenBank/DDBJ databases">
        <title>Sequencing the genomes of 1000 actinobacteria strains.</title>
        <authorList>
            <person name="Klenk H.-P."/>
        </authorList>
    </citation>
    <scope>NUCLEOTIDE SEQUENCE</scope>
    <source>
        <strain evidence="2">DSM 45354</strain>
    </source>
</reference>
<sequence length="278" mass="28623">MPTFATPEPITLRLRLRSGDVIIEASDRDSTEVEVRPSNPNRSADLDAVEETLVEHHDGVIVVEARDHGPRGSDGSVHVRVALPTGSDIDGHKASADLRATGRLGTVSLNTASGDVQLEHVGPLSIKSASGDIRCQVVDGDVKVESASGDITLPEVHGSVQISSASGDIDLGQVDGDVRMQSASGDGTVRSAGGSVEVKTASGDMTIGSFHRGQASVDAASGDITIAVARGVSAWLDVSSLTGSVRSALEESDGPADSEDTVEIRARTLSGDISITRA</sequence>
<evidence type="ECO:0000259" key="1">
    <source>
        <dbReference type="Pfam" id="PF13349"/>
    </source>
</evidence>